<evidence type="ECO:0000313" key="4">
    <source>
        <dbReference type="EMBL" id="UBU96694.1"/>
    </source>
</evidence>
<proteinExistence type="predicted"/>
<dbReference type="AlphaFoldDB" id="A0A2I6QCB2"/>
<dbReference type="FunFam" id="3.10.28.10:FF:000007">
    <property type="entry name" value="Intron-encoded DNA endonuclease aI3"/>
    <property type="match status" value="1"/>
</dbReference>
<dbReference type="Pfam" id="PF00961">
    <property type="entry name" value="LAGLIDADG_1"/>
    <property type="match status" value="2"/>
</dbReference>
<organism evidence="3">
    <name type="scientific">Malassezia furfur</name>
    <name type="common">Pityriasis versicolor infection agent</name>
    <name type="synonym">Pityrosporum furfur</name>
    <dbReference type="NCBI Taxonomy" id="55194"/>
    <lineage>
        <taxon>Eukaryota</taxon>
        <taxon>Fungi</taxon>
        <taxon>Dikarya</taxon>
        <taxon>Basidiomycota</taxon>
        <taxon>Ustilaginomycotina</taxon>
        <taxon>Malasseziomycetes</taxon>
        <taxon>Malasseziales</taxon>
        <taxon>Malasseziaceae</taxon>
        <taxon>Malassezia</taxon>
    </lineage>
</organism>
<comment type="function">
    <text evidence="1">Mitochondrial DNA endonuclease involved in intron homing.</text>
</comment>
<gene>
    <name evidence="3" type="primary">orf332</name>
    <name evidence="4" type="synonym">orf2</name>
</gene>
<dbReference type="InterPro" id="IPR004860">
    <property type="entry name" value="LAGLIDADG_dom"/>
</dbReference>
<keyword evidence="4" id="KW-0540">Nuclease</keyword>
<dbReference type="EMBL" id="KY911086">
    <property type="protein sequence ID" value="AUN28024.1"/>
    <property type="molecule type" value="Genomic_DNA"/>
</dbReference>
<evidence type="ECO:0000313" key="5">
    <source>
        <dbReference type="EMBL" id="UBU96715.1"/>
    </source>
</evidence>
<keyword evidence="3" id="KW-0496">Mitochondrion</keyword>
<feature type="domain" description="Homing endonuclease LAGLIDADG" evidence="2">
    <location>
        <begin position="185"/>
        <end position="289"/>
    </location>
</feature>
<dbReference type="GO" id="GO:0004519">
    <property type="term" value="F:endonuclease activity"/>
    <property type="evidence" value="ECO:0007669"/>
    <property type="project" value="UniProtKB-KW"/>
</dbReference>
<geneLocation type="mitochondrion" evidence="3"/>
<keyword evidence="4" id="KW-0378">Hydrolase</keyword>
<dbReference type="SUPFAM" id="SSF55608">
    <property type="entry name" value="Homing endonucleases"/>
    <property type="match status" value="2"/>
</dbReference>
<dbReference type="EMBL" id="MW683319">
    <property type="protein sequence ID" value="UBU96694.1"/>
    <property type="molecule type" value="Genomic_DNA"/>
</dbReference>
<dbReference type="InterPro" id="IPR027434">
    <property type="entry name" value="Homing_endonucl"/>
</dbReference>
<dbReference type="PANTHER" id="PTHR36181">
    <property type="entry name" value="INTRON-ENCODED ENDONUCLEASE AI3-RELATED"/>
    <property type="match status" value="1"/>
</dbReference>
<dbReference type="EMBL" id="MW683320">
    <property type="protein sequence ID" value="UBU96715.1"/>
    <property type="molecule type" value="Genomic_DNA"/>
</dbReference>
<evidence type="ECO:0000313" key="3">
    <source>
        <dbReference type="EMBL" id="AUN28024.1"/>
    </source>
</evidence>
<evidence type="ECO:0000256" key="1">
    <source>
        <dbReference type="ARBA" id="ARBA00002670"/>
    </source>
</evidence>
<reference evidence="4" key="2">
    <citation type="journal article" date="2021" name="FEMS Yeast Res.">
        <title>Comparative analysis of Malassezia furfur mitogenomes and the development of a mitochondria-based typing approach.</title>
        <authorList>
            <person name="Theelen B."/>
            <person name="Christinaki A.C."/>
            <person name="Dawson T.L."/>
            <person name="Boekhout T."/>
            <person name="Kouvelis V.N."/>
        </authorList>
    </citation>
    <scope>NUCLEOTIDE SEQUENCE</scope>
    <source>
        <strain evidence="4">MAL26</strain>
        <strain evidence="5">MAL32</strain>
    </source>
</reference>
<dbReference type="GO" id="GO:0005739">
    <property type="term" value="C:mitochondrion"/>
    <property type="evidence" value="ECO:0007669"/>
    <property type="project" value="UniProtKB-ARBA"/>
</dbReference>
<protein>
    <submittedName>
        <fullName evidence="4">Putative LAGLIDADG homing endonuclease</fullName>
    </submittedName>
</protein>
<dbReference type="PANTHER" id="PTHR36181:SF1">
    <property type="entry name" value="LAGLIDADG ENDONUCLEASE"/>
    <property type="match status" value="1"/>
</dbReference>
<sequence length="332" mass="39179">MVPTINLAICWKLFIKYNFIFKDNQQVTIYNIYYDGHLNDCTPELFLSNINNLTSFILFSHYLAGLIEGDGTIIVPKHERSPKGKLYYPSIQIVFSKQNYLLCKYIQEKIGHGSISFKQDKKVYILTFNSFSSIITISNIINGKMRGPKIHQFNKLINYINYKSNIQKIKTISPDISPLDSNPWLTGFIEANGSFQIRTTISSKYPRIAISFEITQSKITKYNYDTYYIMYIIAEFLESKVEKIRCNTNYPQYRVRTKSINTNDNIVKYLTKYPLKGTKYLDFKDWYKVFLLFKEKTHIKNIEYILNIKSQMNNKRIVFNLDHLNNSLNHFY</sequence>
<evidence type="ECO:0000259" key="2">
    <source>
        <dbReference type="Pfam" id="PF00961"/>
    </source>
</evidence>
<dbReference type="InterPro" id="IPR051289">
    <property type="entry name" value="LAGLIDADG_Endonuclease"/>
</dbReference>
<reference evidence="3" key="1">
    <citation type="submission" date="2017-04" db="EMBL/GenBank/DDBJ databases">
        <authorList>
            <person name="Afonso C.L."/>
            <person name="Miller P.J."/>
            <person name="Scott M.A."/>
            <person name="Spackman E."/>
            <person name="Goraichik I."/>
            <person name="Dimitrov K.M."/>
            <person name="Suarez D.L."/>
            <person name="Swayne D.E."/>
        </authorList>
    </citation>
    <scope>NUCLEOTIDE SEQUENCE</scope>
</reference>
<keyword evidence="4" id="KW-0255">Endonuclease</keyword>
<feature type="domain" description="Homing endonuclease LAGLIDADG" evidence="2">
    <location>
        <begin position="63"/>
        <end position="158"/>
    </location>
</feature>
<name>A0A2I6QCB2_MALFU</name>
<accession>A0A2I6QCB2</accession>
<dbReference type="Gene3D" id="3.10.28.10">
    <property type="entry name" value="Homing endonucleases"/>
    <property type="match status" value="2"/>
</dbReference>